<dbReference type="InterPro" id="IPR003744">
    <property type="entry name" value="YhhQ"/>
</dbReference>
<protein>
    <recommendedName>
        <fullName evidence="1">Probable queuosine precursor transporter</fullName>
        <shortName evidence="1">Q precursor transporter</shortName>
    </recommendedName>
</protein>
<evidence type="ECO:0000256" key="1">
    <source>
        <dbReference type="HAMAP-Rule" id="MF_02088"/>
    </source>
</evidence>
<keyword evidence="1" id="KW-0812">Transmembrane</keyword>
<feature type="transmembrane region" description="Helical" evidence="1">
    <location>
        <begin position="16"/>
        <end position="36"/>
    </location>
</feature>
<proteinExistence type="inferred from homology"/>
<dbReference type="STRING" id="1851544.ODI_00454"/>
<dbReference type="GO" id="GO:0022857">
    <property type="term" value="F:transmembrane transporter activity"/>
    <property type="evidence" value="ECO:0007669"/>
    <property type="project" value="UniProtKB-UniRule"/>
</dbReference>
<dbReference type="PANTHER" id="PTHR34300">
    <property type="entry name" value="QUEUOSINE PRECURSOR TRANSPORTER-RELATED"/>
    <property type="match status" value="1"/>
</dbReference>
<evidence type="ECO:0000313" key="2">
    <source>
        <dbReference type="EMBL" id="SBT24252.1"/>
    </source>
</evidence>
<feature type="transmembrane region" description="Helical" evidence="1">
    <location>
        <begin position="43"/>
        <end position="61"/>
    </location>
</feature>
<dbReference type="GO" id="GO:0005886">
    <property type="term" value="C:plasma membrane"/>
    <property type="evidence" value="ECO:0007669"/>
    <property type="project" value="UniProtKB-SubCell"/>
</dbReference>
<keyword evidence="1" id="KW-0813">Transport</keyword>
<reference evidence="2 4" key="1">
    <citation type="submission" date="2016-06" db="EMBL/GenBank/DDBJ databases">
        <authorList>
            <person name="Kjaerup R.B."/>
            <person name="Dalgaard T.S."/>
            <person name="Juul-Madsen H.R."/>
        </authorList>
    </citation>
    <scope>NUCLEOTIDE SEQUENCE [LARGE SCALE GENOMIC DNA]</scope>
    <source>
        <strain evidence="2">Orrdi1</strain>
    </source>
</reference>
<keyword evidence="1" id="KW-0997">Cell inner membrane</keyword>
<dbReference type="Pfam" id="PF02592">
    <property type="entry name" value="Vut_1"/>
    <property type="match status" value="1"/>
</dbReference>
<comment type="subcellular location">
    <subcellularLocation>
        <location evidence="1">Cell inner membrane</location>
        <topology evidence="1">Multi-pass membrane protein</topology>
    </subcellularLocation>
</comment>
<dbReference type="Proteomes" id="UP000078558">
    <property type="component" value="Chromosome I"/>
</dbReference>
<dbReference type="RefSeq" id="WP_067750232.1">
    <property type="nucleotide sequence ID" value="NZ_LT907988.1"/>
</dbReference>
<name>A0A1C3JY83_9BURK</name>
<keyword evidence="4" id="KW-1185">Reference proteome</keyword>
<feature type="transmembrane region" description="Helical" evidence="1">
    <location>
        <begin position="151"/>
        <end position="173"/>
    </location>
</feature>
<dbReference type="KEGG" id="odi:ODI_R2383"/>
<gene>
    <name evidence="2" type="ORF">ODI_00454</name>
    <name evidence="3" type="ORF">ODI_R2383</name>
</gene>
<reference evidence="3 4" key="2">
    <citation type="submission" date="2017-08" db="EMBL/GenBank/DDBJ databases">
        <authorList>
            <person name="de Groot N.N."/>
        </authorList>
    </citation>
    <scope>NUCLEOTIDE SEQUENCE [LARGE SCALE GENOMIC DNA]</scope>
    <source>
        <strain evidence="3">Orrdi1</strain>
    </source>
</reference>
<keyword evidence="1" id="KW-0472">Membrane</keyword>
<comment type="function">
    <text evidence="1">Involved in the import of queuosine (Q) precursors, required for Q precursor salvage.</text>
</comment>
<feature type="transmembrane region" description="Helical" evidence="1">
    <location>
        <begin position="125"/>
        <end position="145"/>
    </location>
</feature>
<dbReference type="HAMAP" id="MF_02088">
    <property type="entry name" value="Q_prec_transport"/>
    <property type="match status" value="1"/>
</dbReference>
<dbReference type="OrthoDB" id="7065604at2"/>
<accession>A0A1C3JY83</accession>
<keyword evidence="1" id="KW-1133">Transmembrane helix</keyword>
<organism evidence="2 4">
    <name type="scientific">Orrella dioscoreae</name>
    <dbReference type="NCBI Taxonomy" id="1851544"/>
    <lineage>
        <taxon>Bacteria</taxon>
        <taxon>Pseudomonadati</taxon>
        <taxon>Pseudomonadota</taxon>
        <taxon>Betaproteobacteria</taxon>
        <taxon>Burkholderiales</taxon>
        <taxon>Alcaligenaceae</taxon>
        <taxon>Orrella</taxon>
    </lineage>
</organism>
<evidence type="ECO:0000313" key="3">
    <source>
        <dbReference type="EMBL" id="SOE49908.1"/>
    </source>
</evidence>
<dbReference type="PANTHER" id="PTHR34300:SF1">
    <property type="entry name" value="QUEUOSINE PRECURSOR TRANSPORTER"/>
    <property type="match status" value="1"/>
</dbReference>
<comment type="similarity">
    <text evidence="1">Belongs to the vitamin uptake transporter (VUT/ECF) (TC 2.A.88) family. Q precursor transporter subfamily.</text>
</comment>
<feature type="transmembrane region" description="Helical" evidence="1">
    <location>
        <begin position="73"/>
        <end position="104"/>
    </location>
</feature>
<dbReference type="EMBL" id="FLRC01000007">
    <property type="protein sequence ID" value="SBT24252.1"/>
    <property type="molecule type" value="Genomic_DNA"/>
</dbReference>
<evidence type="ECO:0000313" key="4">
    <source>
        <dbReference type="Proteomes" id="UP000078558"/>
    </source>
</evidence>
<dbReference type="AlphaFoldDB" id="A0A1C3JY83"/>
<dbReference type="EMBL" id="LT907988">
    <property type="protein sequence ID" value="SOE49908.1"/>
    <property type="molecule type" value="Genomic_DNA"/>
</dbReference>
<sequence length="191" mass="20483">MQHAPSPSRFAPLPPAAFALAVLAMGIIVVGSNFLVQFPINDWLTWGALTYPVAFLVTDLLNRRYGPAAARRVAWIGFALALGASVFVASPRIALASGVAYLCAQMLDIHVFDKLREGRWWRAPLVSGALAATLDTSLFFGIAFAATGAPWITWLLGDLMVKLAVNAGLLAPFRALMWNIARPADAGHVRG</sequence>
<keyword evidence="1" id="KW-1003">Cell membrane</keyword>